<reference evidence="1" key="1">
    <citation type="journal article" date="2020" name="New Phytol.">
        <title>Comparative genomics reveals dynamic genome evolution in host specialist ectomycorrhizal fungi.</title>
        <authorList>
            <person name="Lofgren L.A."/>
            <person name="Nguyen N.H."/>
            <person name="Vilgalys R."/>
            <person name="Ruytinx J."/>
            <person name="Liao H.L."/>
            <person name="Branco S."/>
            <person name="Kuo A."/>
            <person name="LaButti K."/>
            <person name="Lipzen A."/>
            <person name="Andreopoulos W."/>
            <person name="Pangilinan J."/>
            <person name="Riley R."/>
            <person name="Hundley H."/>
            <person name="Na H."/>
            <person name="Barry K."/>
            <person name="Grigoriev I.V."/>
            <person name="Stajich J.E."/>
            <person name="Kennedy P.G."/>
        </authorList>
    </citation>
    <scope>NUCLEOTIDE SEQUENCE</scope>
    <source>
        <strain evidence="1">S12</strain>
    </source>
</reference>
<sequence>MSRSEENKIWNGALAEVISYLQYGCAEILMTNAAIFETPVYLGLSTRSSEIPGSRIRGSTHYLEPAVTCRPSSKRAPYDTDFVWRKLENQVLSPLGAWLPFLVYEDGVVCDVLGPFKSNFLHLLARVHEDITVQRHPIQFPRLYWHTTVFVLTVDLSKPCAAATKSNPVAWTRSQDQKRALARQLFAYDDAARTGLFAVAVWE</sequence>
<accession>A0A9P7ABQ3</accession>
<protein>
    <submittedName>
        <fullName evidence="1">Uncharacterized protein</fullName>
    </submittedName>
</protein>
<comment type="caution">
    <text evidence="1">The sequence shown here is derived from an EMBL/GenBank/DDBJ whole genome shotgun (WGS) entry which is preliminary data.</text>
</comment>
<organism evidence="1 2">
    <name type="scientific">Suillus plorans</name>
    <dbReference type="NCBI Taxonomy" id="116603"/>
    <lineage>
        <taxon>Eukaryota</taxon>
        <taxon>Fungi</taxon>
        <taxon>Dikarya</taxon>
        <taxon>Basidiomycota</taxon>
        <taxon>Agaricomycotina</taxon>
        <taxon>Agaricomycetes</taxon>
        <taxon>Agaricomycetidae</taxon>
        <taxon>Boletales</taxon>
        <taxon>Suillineae</taxon>
        <taxon>Suillaceae</taxon>
        <taxon>Suillus</taxon>
    </lineage>
</organism>
<keyword evidence="2" id="KW-1185">Reference proteome</keyword>
<dbReference type="RefSeq" id="XP_041153637.1">
    <property type="nucleotide sequence ID" value="XM_041300846.1"/>
</dbReference>
<dbReference type="AlphaFoldDB" id="A0A9P7ABQ3"/>
<dbReference type="Proteomes" id="UP000719766">
    <property type="component" value="Unassembled WGS sequence"/>
</dbReference>
<dbReference type="EMBL" id="JABBWE010000097">
    <property type="protein sequence ID" value="KAG1786167.1"/>
    <property type="molecule type" value="Genomic_DNA"/>
</dbReference>
<evidence type="ECO:0000313" key="1">
    <source>
        <dbReference type="EMBL" id="KAG1786167.1"/>
    </source>
</evidence>
<evidence type="ECO:0000313" key="2">
    <source>
        <dbReference type="Proteomes" id="UP000719766"/>
    </source>
</evidence>
<proteinExistence type="predicted"/>
<gene>
    <name evidence="1" type="ORF">HD556DRAFT_1313719</name>
</gene>
<dbReference type="GeneID" id="64594610"/>
<name>A0A9P7ABQ3_9AGAM</name>